<dbReference type="InterPro" id="IPR007272">
    <property type="entry name" value="Sulf_transp_TsuA/YedE"/>
</dbReference>
<evidence type="ECO:0000256" key="1">
    <source>
        <dbReference type="ARBA" id="ARBA00004429"/>
    </source>
</evidence>
<evidence type="ECO:0000256" key="9">
    <source>
        <dbReference type="SAM" id="Phobius"/>
    </source>
</evidence>
<dbReference type="KEGG" id="bbat:Bdt_1280"/>
<evidence type="ECO:0000256" key="4">
    <source>
        <dbReference type="ARBA" id="ARBA00022519"/>
    </source>
</evidence>
<comment type="similarity">
    <text evidence="8">Belongs to the TsuA/YedE (TC 9.B.102) family.</text>
</comment>
<keyword evidence="7 9" id="KW-0472">Membrane</keyword>
<proteinExistence type="inferred from homology"/>
<dbReference type="Proteomes" id="UP000010074">
    <property type="component" value="Chromosome"/>
</dbReference>
<keyword evidence="3" id="KW-1003">Cell membrane</keyword>
<sequence>MVDSILMALLGGALIGVAASIMLIFNGRVTGISGILNGFLGGVSAERLWRGAFLLGLLVGGFFMGLLRPDLFLNTSARSLTLIVIAGLFVGFGTVMGSGCTSGHGVCGISRFSVRSILATVVFIVTGMMVATGLKFLAGGL</sequence>
<gene>
    <name evidence="10" type="ORF">Bdt_1280</name>
</gene>
<dbReference type="Pfam" id="PF04143">
    <property type="entry name" value="Sulf_transp"/>
    <property type="match status" value="1"/>
</dbReference>
<evidence type="ECO:0000256" key="8">
    <source>
        <dbReference type="ARBA" id="ARBA00035655"/>
    </source>
</evidence>
<dbReference type="OrthoDB" id="5298410at2"/>
<reference evidence="10 11" key="1">
    <citation type="journal article" date="2012" name="BMC Genomics">
        <title>Genome analysis of a simultaneously predatory and prey-independent, novel Bdellovibrio bacteriovorus from the River Tiber, supports in silico predictions of both ancient and recent lateral gene transfer from diverse bacteria.</title>
        <authorList>
            <person name="Hobley L."/>
            <person name="Lerner T.R."/>
            <person name="Williams L.E."/>
            <person name="Lambert C."/>
            <person name="Till R."/>
            <person name="Milner D.S."/>
            <person name="Basford S.M."/>
            <person name="Capeness M.J."/>
            <person name="Fenton A.K."/>
            <person name="Atterbury R.J."/>
            <person name="Harris M.A."/>
            <person name="Sockett R.E."/>
        </authorList>
    </citation>
    <scope>NUCLEOTIDE SEQUENCE [LARGE SCALE GENOMIC DNA]</scope>
    <source>
        <strain evidence="10 11">Tiberius</strain>
    </source>
</reference>
<dbReference type="STRING" id="1069642.Bdt_1280"/>
<name>K7Z924_BDEBC</name>
<evidence type="ECO:0000256" key="3">
    <source>
        <dbReference type="ARBA" id="ARBA00022475"/>
    </source>
</evidence>
<evidence type="ECO:0000256" key="5">
    <source>
        <dbReference type="ARBA" id="ARBA00022692"/>
    </source>
</evidence>
<evidence type="ECO:0000313" key="11">
    <source>
        <dbReference type="Proteomes" id="UP000010074"/>
    </source>
</evidence>
<feature type="transmembrane region" description="Helical" evidence="9">
    <location>
        <begin position="48"/>
        <end position="67"/>
    </location>
</feature>
<keyword evidence="5 9" id="KW-0812">Transmembrane</keyword>
<protein>
    <submittedName>
        <fullName evidence="10">Uncharacterized protein</fullName>
    </submittedName>
</protein>
<keyword evidence="4" id="KW-0997">Cell inner membrane</keyword>
<accession>K7Z924</accession>
<evidence type="ECO:0000313" key="10">
    <source>
        <dbReference type="EMBL" id="AFY00979.1"/>
    </source>
</evidence>
<comment type="subcellular location">
    <subcellularLocation>
        <location evidence="1">Cell inner membrane</location>
        <topology evidence="1">Multi-pass membrane protein</topology>
    </subcellularLocation>
</comment>
<keyword evidence="6 9" id="KW-1133">Transmembrane helix</keyword>
<feature type="transmembrane region" description="Helical" evidence="9">
    <location>
        <begin position="6"/>
        <end position="27"/>
    </location>
</feature>
<evidence type="ECO:0000256" key="7">
    <source>
        <dbReference type="ARBA" id="ARBA00023136"/>
    </source>
</evidence>
<dbReference type="PATRIC" id="fig|1069642.3.peg.1264"/>
<feature type="transmembrane region" description="Helical" evidence="9">
    <location>
        <begin position="79"/>
        <end position="96"/>
    </location>
</feature>
<keyword evidence="2" id="KW-0813">Transport</keyword>
<dbReference type="GO" id="GO:0005886">
    <property type="term" value="C:plasma membrane"/>
    <property type="evidence" value="ECO:0007669"/>
    <property type="project" value="UniProtKB-SubCell"/>
</dbReference>
<dbReference type="EMBL" id="CP002930">
    <property type="protein sequence ID" value="AFY00979.1"/>
    <property type="molecule type" value="Genomic_DNA"/>
</dbReference>
<evidence type="ECO:0000256" key="2">
    <source>
        <dbReference type="ARBA" id="ARBA00022448"/>
    </source>
</evidence>
<dbReference type="HOGENOM" id="CLU_122700_1_0_7"/>
<dbReference type="PANTHER" id="PTHR30574:SF1">
    <property type="entry name" value="SULPHUR TRANSPORT DOMAIN-CONTAINING PROTEIN"/>
    <property type="match status" value="1"/>
</dbReference>
<dbReference type="RefSeq" id="WP_015090442.1">
    <property type="nucleotide sequence ID" value="NC_019567.1"/>
</dbReference>
<dbReference type="AlphaFoldDB" id="K7Z924"/>
<feature type="transmembrane region" description="Helical" evidence="9">
    <location>
        <begin position="117"/>
        <end position="138"/>
    </location>
</feature>
<organism evidence="10 11">
    <name type="scientific">Bdellovibrio bacteriovorus str. Tiberius</name>
    <dbReference type="NCBI Taxonomy" id="1069642"/>
    <lineage>
        <taxon>Bacteria</taxon>
        <taxon>Pseudomonadati</taxon>
        <taxon>Bdellovibrionota</taxon>
        <taxon>Bdellovibrionia</taxon>
        <taxon>Bdellovibrionales</taxon>
        <taxon>Pseudobdellovibrionaceae</taxon>
        <taxon>Bdellovibrio</taxon>
    </lineage>
</organism>
<dbReference type="PANTHER" id="PTHR30574">
    <property type="entry name" value="INNER MEMBRANE PROTEIN YEDE"/>
    <property type="match status" value="1"/>
</dbReference>
<evidence type="ECO:0000256" key="6">
    <source>
        <dbReference type="ARBA" id="ARBA00022989"/>
    </source>
</evidence>